<dbReference type="AlphaFoldDB" id="A0A398B893"/>
<keyword evidence="2" id="KW-1185">Reference proteome</keyword>
<name>A0A398B893_9BACI</name>
<comment type="caution">
    <text evidence="1">The sequence shown here is derived from an EMBL/GenBank/DDBJ whole genome shotgun (WGS) entry which is preliminary data.</text>
</comment>
<evidence type="ECO:0000313" key="1">
    <source>
        <dbReference type="EMBL" id="RID85048.1"/>
    </source>
</evidence>
<dbReference type="Proteomes" id="UP000265816">
    <property type="component" value="Unassembled WGS sequence"/>
</dbReference>
<protein>
    <submittedName>
        <fullName evidence="1">Uncharacterized protein</fullName>
    </submittedName>
</protein>
<reference evidence="1 2" key="1">
    <citation type="submission" date="2018-08" db="EMBL/GenBank/DDBJ databases">
        <title>Bacillus jemisoniae sp. nov., Bacillus chryseoplanitiae sp. nov., Bacillus resnikiae sp. nov., and Bacillus frankliniae sp. nov., isolated from Viking spacecraft and associated surfaces.</title>
        <authorList>
            <person name="Seuylemezian A."/>
            <person name="Vaishampayan P."/>
        </authorList>
    </citation>
    <scope>NUCLEOTIDE SEQUENCE [LARGE SCALE GENOMIC DNA]</scope>
    <source>
        <strain evidence="1 2">JJ-247</strain>
    </source>
</reference>
<dbReference type="EMBL" id="QWVT01000017">
    <property type="protein sequence ID" value="RID85048.1"/>
    <property type="molecule type" value="Genomic_DNA"/>
</dbReference>
<evidence type="ECO:0000313" key="2">
    <source>
        <dbReference type="Proteomes" id="UP000265816"/>
    </source>
</evidence>
<sequence>MCLNTAHSAGMKTWHGVMKCKKLKKGVGILIETKAGIIYEPAFQENRWMYEWLKKHYATLGGSRAYEEMKEGYEYSEFILSEQNKRHAG</sequence>
<proteinExistence type="predicted"/>
<organism evidence="1 2">
    <name type="scientific">Mesobacillus zeae</name>
    <dbReference type="NCBI Taxonomy" id="1917180"/>
    <lineage>
        <taxon>Bacteria</taxon>
        <taxon>Bacillati</taxon>
        <taxon>Bacillota</taxon>
        <taxon>Bacilli</taxon>
        <taxon>Bacillales</taxon>
        <taxon>Bacillaceae</taxon>
        <taxon>Mesobacillus</taxon>
    </lineage>
</organism>
<accession>A0A398B893</accession>
<gene>
    <name evidence="1" type="ORF">D1970_10810</name>
</gene>